<proteinExistence type="predicted"/>
<dbReference type="Proteomes" id="UP000298138">
    <property type="component" value="Unassembled WGS sequence"/>
</dbReference>
<reference evidence="1 2" key="1">
    <citation type="submission" date="2019-04" db="EMBL/GenBank/DDBJ databases">
        <title>Comparative genomics and transcriptomics to analyze fruiting body development in filamentous ascomycetes.</title>
        <authorList>
            <consortium name="DOE Joint Genome Institute"/>
            <person name="Lutkenhaus R."/>
            <person name="Traeger S."/>
            <person name="Breuer J."/>
            <person name="Kuo A."/>
            <person name="Lipzen A."/>
            <person name="Pangilinan J."/>
            <person name="Dilworth D."/>
            <person name="Sandor L."/>
            <person name="Poggeler S."/>
            <person name="Barry K."/>
            <person name="Grigoriev I.V."/>
            <person name="Nowrousian M."/>
        </authorList>
    </citation>
    <scope>NUCLEOTIDE SEQUENCE [LARGE SCALE GENOMIC DNA]</scope>
    <source>
        <strain evidence="1 2">CBS 389.68</strain>
    </source>
</reference>
<evidence type="ECO:0000313" key="2">
    <source>
        <dbReference type="Proteomes" id="UP000298138"/>
    </source>
</evidence>
<evidence type="ECO:0000313" key="1">
    <source>
        <dbReference type="EMBL" id="TGZ78410.1"/>
    </source>
</evidence>
<protein>
    <submittedName>
        <fullName evidence="1">Uncharacterized protein</fullName>
    </submittedName>
</protein>
<dbReference type="EMBL" id="ML220142">
    <property type="protein sequence ID" value="TGZ78410.1"/>
    <property type="molecule type" value="Genomic_DNA"/>
</dbReference>
<sequence>MSDVTMAWAVESLFWAVVEERWLQAWFPVGLDAEEKKSLEATEERLELCAGHANAESWRACTCDLLSRCSVGTIVAETNKVFSDLDGAFNLVTGSRISRYYRSSFRRILEVTLKLAMDMKCCIPFYEVDKTVEVSDQFDDDKMEAVEDENPASKVVVGIVSRGIVERRFKGDIDIVAWVRKNRVLLRDVEGDS</sequence>
<name>A0A4S2MMU2_9PEZI</name>
<keyword evidence="2" id="KW-1185">Reference proteome</keyword>
<dbReference type="AlphaFoldDB" id="A0A4S2MMU2"/>
<dbReference type="InParanoid" id="A0A4S2MMU2"/>
<organism evidence="1 2">
    <name type="scientific">Ascodesmis nigricans</name>
    <dbReference type="NCBI Taxonomy" id="341454"/>
    <lineage>
        <taxon>Eukaryota</taxon>
        <taxon>Fungi</taxon>
        <taxon>Dikarya</taxon>
        <taxon>Ascomycota</taxon>
        <taxon>Pezizomycotina</taxon>
        <taxon>Pezizomycetes</taxon>
        <taxon>Pezizales</taxon>
        <taxon>Ascodesmidaceae</taxon>
        <taxon>Ascodesmis</taxon>
    </lineage>
</organism>
<accession>A0A4S2MMU2</accession>
<gene>
    <name evidence="1" type="ORF">EX30DRAFT_160736</name>
</gene>